<dbReference type="AlphaFoldDB" id="A0A7K8Y5D7"/>
<dbReference type="Pfam" id="PF13245">
    <property type="entry name" value="AAA_19"/>
    <property type="match status" value="1"/>
</dbReference>
<accession>A0A7K8Y5D7</accession>
<dbReference type="GO" id="GO:0005524">
    <property type="term" value="F:ATP binding"/>
    <property type="evidence" value="ECO:0007669"/>
    <property type="project" value="InterPro"/>
</dbReference>
<sequence length="375" mass="42082">PQAEAMWATFAGMVLCSRSVGDIQGLLERLRTASLSLLEVTERLHCMAMVLLAMRDRDIPIPSRIRYNISHCLYLMENPLVEPLEEETPHSRCLPQVRLSQEQQRILSHQLQPGQVVKILGMAGTGKTWILGKYAEKFPELKFLYVTSHEAEAEKGKREFPGNVTWKTFHGLALGNVGRGCHPGGHQALSELSQLSQFLPWHSHSRWDRARRVAQTLRSFCCSRDREIGEWHLPEGGIDPQERRLIVAEAQEIWHNLEQLDGNMERRSWMSWDGILKLWQLSRPRLEGYEAILVDEAQDCTPAVLDVLLAQECGIILAGDPHQRIHPGTGNALSAVSHTHLFHLSQSFRFGSDVAAAASALLELGKGLRGPALLG</sequence>
<dbReference type="InterPro" id="IPR027417">
    <property type="entry name" value="P-loop_NTPase"/>
</dbReference>
<dbReference type="GO" id="GO:0031297">
    <property type="term" value="P:replication fork processing"/>
    <property type="evidence" value="ECO:0007669"/>
    <property type="project" value="TreeGrafter"/>
</dbReference>
<comment type="caution">
    <text evidence="1">The sequence shown here is derived from an EMBL/GenBank/DDBJ whole genome shotgun (WGS) entry which is preliminary data.</text>
</comment>
<organism evidence="1 2">
    <name type="scientific">Sakesphorus luctuosus</name>
    <dbReference type="NCBI Taxonomy" id="419690"/>
    <lineage>
        <taxon>Eukaryota</taxon>
        <taxon>Metazoa</taxon>
        <taxon>Chordata</taxon>
        <taxon>Craniata</taxon>
        <taxon>Vertebrata</taxon>
        <taxon>Euteleostomi</taxon>
        <taxon>Archelosauria</taxon>
        <taxon>Archosauria</taxon>
        <taxon>Dinosauria</taxon>
        <taxon>Saurischia</taxon>
        <taxon>Theropoda</taxon>
        <taxon>Coelurosauria</taxon>
        <taxon>Aves</taxon>
        <taxon>Neognathae</taxon>
        <taxon>Neoaves</taxon>
        <taxon>Telluraves</taxon>
        <taxon>Australaves</taxon>
        <taxon>Passeriformes</taxon>
        <taxon>Thamnophilidae</taxon>
        <taxon>Sakesphorus</taxon>
    </lineage>
</organism>
<dbReference type="InterPro" id="IPR000212">
    <property type="entry name" value="DNA_helicase_UvrD/REP"/>
</dbReference>
<keyword evidence="1" id="KW-0378">Hydrolase</keyword>
<dbReference type="GO" id="GO:0005634">
    <property type="term" value="C:nucleus"/>
    <property type="evidence" value="ECO:0007669"/>
    <property type="project" value="TreeGrafter"/>
</dbReference>
<keyword evidence="1" id="KW-0067">ATP-binding</keyword>
<evidence type="ECO:0000313" key="1">
    <source>
        <dbReference type="EMBL" id="NXF98761.1"/>
    </source>
</evidence>
<evidence type="ECO:0000313" key="2">
    <source>
        <dbReference type="Proteomes" id="UP000558958"/>
    </source>
</evidence>
<feature type="non-terminal residue" evidence="1">
    <location>
        <position position="375"/>
    </location>
</feature>
<dbReference type="EMBL" id="VWZD01000043">
    <property type="protein sequence ID" value="NXF98761.1"/>
    <property type="molecule type" value="Genomic_DNA"/>
</dbReference>
<dbReference type="Proteomes" id="UP000558958">
    <property type="component" value="Unassembled WGS sequence"/>
</dbReference>
<dbReference type="GO" id="GO:0003677">
    <property type="term" value="F:DNA binding"/>
    <property type="evidence" value="ECO:0007669"/>
    <property type="project" value="InterPro"/>
</dbReference>
<gene>
    <name evidence="1" type="primary">Fbh1</name>
    <name evidence="1" type="ORF">SAKLUC_R07267</name>
</gene>
<dbReference type="PANTHER" id="PTHR11070:SF30">
    <property type="entry name" value="F-BOX DNA HELICASE 1"/>
    <property type="match status" value="1"/>
</dbReference>
<keyword evidence="1" id="KW-0547">Nucleotide-binding</keyword>
<keyword evidence="1" id="KW-0347">Helicase</keyword>
<dbReference type="GO" id="GO:0043138">
    <property type="term" value="F:3'-5' DNA helicase activity"/>
    <property type="evidence" value="ECO:0007669"/>
    <property type="project" value="TreeGrafter"/>
</dbReference>
<name>A0A7K8Y5D7_9PASS</name>
<dbReference type="GO" id="GO:0000724">
    <property type="term" value="P:double-strand break repair via homologous recombination"/>
    <property type="evidence" value="ECO:0007669"/>
    <property type="project" value="TreeGrafter"/>
</dbReference>
<protein>
    <submittedName>
        <fullName evidence="1">FBH1 helicase</fullName>
    </submittedName>
</protein>
<feature type="non-terminal residue" evidence="1">
    <location>
        <position position="1"/>
    </location>
</feature>
<proteinExistence type="predicted"/>
<reference evidence="1 2" key="1">
    <citation type="submission" date="2019-09" db="EMBL/GenBank/DDBJ databases">
        <title>Bird 10,000 Genomes (B10K) Project - Family phase.</title>
        <authorList>
            <person name="Zhang G."/>
        </authorList>
    </citation>
    <scope>NUCLEOTIDE SEQUENCE [LARGE SCALE GENOMIC DNA]</scope>
    <source>
        <strain evidence="1">B10K-DU-001-06</strain>
        <tissue evidence="1">Muscle</tissue>
    </source>
</reference>
<keyword evidence="2" id="KW-1185">Reference proteome</keyword>
<dbReference type="Gene3D" id="3.40.50.300">
    <property type="entry name" value="P-loop containing nucleotide triphosphate hydrolases"/>
    <property type="match status" value="1"/>
</dbReference>
<dbReference type="PANTHER" id="PTHR11070">
    <property type="entry name" value="UVRD / RECB / PCRA DNA HELICASE FAMILY MEMBER"/>
    <property type="match status" value="1"/>
</dbReference>
<dbReference type="SUPFAM" id="SSF52540">
    <property type="entry name" value="P-loop containing nucleoside triphosphate hydrolases"/>
    <property type="match status" value="1"/>
</dbReference>